<proteinExistence type="predicted"/>
<gene>
    <name evidence="1" type="ORF">ERS852470_02383</name>
</gene>
<accession>A0A174ILA7</accession>
<organism evidence="1 2">
    <name type="scientific">Clostridium disporicum</name>
    <dbReference type="NCBI Taxonomy" id="84024"/>
    <lineage>
        <taxon>Bacteria</taxon>
        <taxon>Bacillati</taxon>
        <taxon>Bacillota</taxon>
        <taxon>Clostridia</taxon>
        <taxon>Eubacteriales</taxon>
        <taxon>Clostridiaceae</taxon>
        <taxon>Clostridium</taxon>
    </lineage>
</organism>
<dbReference type="EMBL" id="CYZV01000025">
    <property type="protein sequence ID" value="CUO45227.1"/>
    <property type="molecule type" value="Genomic_DNA"/>
</dbReference>
<dbReference type="RefSeq" id="WP_055277129.1">
    <property type="nucleotide sequence ID" value="NZ_CYYT01000038.1"/>
</dbReference>
<dbReference type="InterPro" id="IPR029039">
    <property type="entry name" value="Flavoprotein-like_sf"/>
</dbReference>
<dbReference type="AlphaFoldDB" id="A0A174ILA7"/>
<evidence type="ECO:0000313" key="1">
    <source>
        <dbReference type="EMBL" id="CUO45227.1"/>
    </source>
</evidence>
<dbReference type="SUPFAM" id="SSF52218">
    <property type="entry name" value="Flavoproteins"/>
    <property type="match status" value="1"/>
</dbReference>
<reference evidence="1 2" key="1">
    <citation type="submission" date="2015-09" db="EMBL/GenBank/DDBJ databases">
        <authorList>
            <consortium name="Pathogen Informatics"/>
        </authorList>
    </citation>
    <scope>NUCLEOTIDE SEQUENCE [LARGE SCALE GENOMIC DNA]</scope>
    <source>
        <strain evidence="1 2">2789STDY5834855</strain>
    </source>
</reference>
<sequence length="213" mass="24149">MKIMMIDGSPKVSKSNSEYFLNILSDFIESKDIVKYKLSKKVDYEDIIKEINTIDTLVFAFPLYVDSLPSHVLEFLIMLEENFKDNLKGVNVYVIANCGFYEGKQNKIALNIMKCWCKKMNIKWAQGIGIGAGEMMGGLRNVPMGKGPNTNLGLALDNLAKNINENKSGDDIFTTPSMFPRFAFRLAANRFWISKANRNGLKKRDLNKCIVKQ</sequence>
<dbReference type="OrthoDB" id="1026745at2"/>
<protein>
    <submittedName>
        <fullName evidence="1">Multimeric flavodoxin WrbA family protein,diverged or disrupted</fullName>
    </submittedName>
</protein>
<evidence type="ECO:0000313" key="2">
    <source>
        <dbReference type="Proteomes" id="UP000095558"/>
    </source>
</evidence>
<dbReference type="Proteomes" id="UP000095558">
    <property type="component" value="Unassembled WGS sequence"/>
</dbReference>
<name>A0A174ILA7_9CLOT</name>
<dbReference type="Gene3D" id="3.40.50.360">
    <property type="match status" value="1"/>
</dbReference>